<dbReference type="PRINTS" id="PR00084">
    <property type="entry name" value="MTLDHDRGNASE"/>
</dbReference>
<dbReference type="InterPro" id="IPR036291">
    <property type="entry name" value="NAD(P)-bd_dom_sf"/>
</dbReference>
<dbReference type="RefSeq" id="WP_166190783.1">
    <property type="nucleotide sequence ID" value="NZ_CP049811.1"/>
</dbReference>
<accession>A0A6G7VLI1</accession>
<dbReference type="EMBL" id="CP049811">
    <property type="protein sequence ID" value="QIK40864.1"/>
    <property type="molecule type" value="Genomic_DNA"/>
</dbReference>
<dbReference type="InterPro" id="IPR013328">
    <property type="entry name" value="6PGD_dom2"/>
</dbReference>
<dbReference type="InterPro" id="IPR008927">
    <property type="entry name" value="6-PGluconate_DH-like_C_sf"/>
</dbReference>
<organism evidence="4 5">
    <name type="scientific">Pontivivens nitratireducens</name>
    <dbReference type="NCBI Taxonomy" id="2758038"/>
    <lineage>
        <taxon>Bacteria</taxon>
        <taxon>Pseudomonadati</taxon>
        <taxon>Pseudomonadota</taxon>
        <taxon>Alphaproteobacteria</taxon>
        <taxon>Rhodobacterales</taxon>
        <taxon>Paracoccaceae</taxon>
        <taxon>Pontivivens</taxon>
    </lineage>
</organism>
<reference evidence="4 5" key="1">
    <citation type="submission" date="2020-03" db="EMBL/GenBank/DDBJ databases">
        <title>Complete genome sequence of Monaibacterium sp. ALG8 with diverse plasmids.</title>
        <authorList>
            <person name="Sun C."/>
        </authorList>
    </citation>
    <scope>NUCLEOTIDE SEQUENCE [LARGE SCALE GENOMIC DNA]</scope>
    <source>
        <strain evidence="4 5">ALG8</strain>
    </source>
</reference>
<feature type="domain" description="Mannitol dehydrogenase N-terminal" evidence="2">
    <location>
        <begin position="30"/>
        <end position="277"/>
    </location>
</feature>
<sequence>MSQKLSLSALPSFQDDVTIPSYSRDDLSAGIVHIGIGNFHRAHMAVYLDKLFSTGAGHDWAIVGAGIKSFDADRRKILKSQDWLTTVVELAPGNLTARVTGAMIDFCEIDMAAIVARITDPAIRIVSLTITEGGYFVDATTGGFDLGAPAIQADIAKPDSPETVFGLLIAGLKARRAQGAAPFTILSCDNLPENGHITRQTVLGLARAMDADLADWIAQNVAFPNSMVDCITPGTSARERALVSETFGIEDDAPVACEPFRQWVMEDNFPQGRPQLETVGVEFVADVAPFETMKLRILNAGHAALAYPSALLGHVYVHDAMADPLIRDWLVALMRSEVIPVLEPIPGVSFEGYLATCVQRFSNPLIGDTIARLCQDGSNRQPKFVLPTIANALGKGLPVDGLAMELALWCRYCAQTANADFGFTLDDPRAEQLLAAASKVESDPSAFLAIHDVFGEMGRNETLRLAFANAVKTLVEKGPADTLRDFAAARLA</sequence>
<name>A0A6G7VLI1_9RHOB</name>
<dbReference type="SUPFAM" id="SSF51735">
    <property type="entry name" value="NAD(P)-binding Rossmann-fold domains"/>
    <property type="match status" value="1"/>
</dbReference>
<dbReference type="Gene3D" id="1.10.1040.10">
    <property type="entry name" value="N-(1-d-carboxylethyl)-l-norvaline Dehydrogenase, domain 2"/>
    <property type="match status" value="1"/>
</dbReference>
<protein>
    <submittedName>
        <fullName evidence="4">Mannitol dehydrogenase family protein</fullName>
    </submittedName>
</protein>
<dbReference type="PANTHER" id="PTHR43362">
    <property type="entry name" value="MANNITOL DEHYDROGENASE DSF1-RELATED"/>
    <property type="match status" value="1"/>
</dbReference>
<dbReference type="KEGG" id="mon:G8E03_08860"/>
<proteinExistence type="predicted"/>
<evidence type="ECO:0000256" key="1">
    <source>
        <dbReference type="ARBA" id="ARBA00023002"/>
    </source>
</evidence>
<dbReference type="InterPro" id="IPR013131">
    <property type="entry name" value="Mannitol_DH_N"/>
</dbReference>
<dbReference type="InterPro" id="IPR050988">
    <property type="entry name" value="Mannitol_DH/Oxidoreductase"/>
</dbReference>
<dbReference type="SUPFAM" id="SSF48179">
    <property type="entry name" value="6-phosphogluconate dehydrogenase C-terminal domain-like"/>
    <property type="match status" value="1"/>
</dbReference>
<evidence type="ECO:0000259" key="3">
    <source>
        <dbReference type="Pfam" id="PF08125"/>
    </source>
</evidence>
<keyword evidence="1" id="KW-0560">Oxidoreductase</keyword>
<feature type="domain" description="Mannitol dehydrogenase C-terminal" evidence="3">
    <location>
        <begin position="286"/>
        <end position="474"/>
    </location>
</feature>
<evidence type="ECO:0000313" key="4">
    <source>
        <dbReference type="EMBL" id="QIK40864.1"/>
    </source>
</evidence>
<dbReference type="Pfam" id="PF01232">
    <property type="entry name" value="Mannitol_dh"/>
    <property type="match status" value="1"/>
</dbReference>
<gene>
    <name evidence="4" type="ORF">G8E03_08860</name>
</gene>
<evidence type="ECO:0000313" key="5">
    <source>
        <dbReference type="Proteomes" id="UP000500791"/>
    </source>
</evidence>
<dbReference type="InterPro" id="IPR000669">
    <property type="entry name" value="Mannitol_DH"/>
</dbReference>
<dbReference type="InterPro" id="IPR013118">
    <property type="entry name" value="Mannitol_DH_C"/>
</dbReference>
<dbReference type="AlphaFoldDB" id="A0A6G7VLI1"/>
<evidence type="ECO:0000259" key="2">
    <source>
        <dbReference type="Pfam" id="PF01232"/>
    </source>
</evidence>
<dbReference type="Proteomes" id="UP000500791">
    <property type="component" value="Chromosome"/>
</dbReference>
<dbReference type="GO" id="GO:0016616">
    <property type="term" value="F:oxidoreductase activity, acting on the CH-OH group of donors, NAD or NADP as acceptor"/>
    <property type="evidence" value="ECO:0007669"/>
    <property type="project" value="TreeGrafter"/>
</dbReference>
<dbReference type="Pfam" id="PF08125">
    <property type="entry name" value="Mannitol_dh_C"/>
    <property type="match status" value="1"/>
</dbReference>
<dbReference type="PANTHER" id="PTHR43362:SF1">
    <property type="entry name" value="MANNITOL DEHYDROGENASE 2-RELATED"/>
    <property type="match status" value="1"/>
</dbReference>
<dbReference type="Gene3D" id="3.40.50.720">
    <property type="entry name" value="NAD(P)-binding Rossmann-like Domain"/>
    <property type="match status" value="1"/>
</dbReference>
<keyword evidence="5" id="KW-1185">Reference proteome</keyword>